<dbReference type="AlphaFoldDB" id="A0AAE3A7X4"/>
<dbReference type="RefSeq" id="WP_308459346.1">
    <property type="nucleotide sequence ID" value="NZ_JAJEPS010000007.1"/>
</dbReference>
<dbReference type="Proteomes" id="UP001198220">
    <property type="component" value="Unassembled WGS sequence"/>
</dbReference>
<comment type="caution">
    <text evidence="2">The sequence shown here is derived from an EMBL/GenBank/DDBJ whole genome shotgun (WGS) entry which is preliminary data.</text>
</comment>
<evidence type="ECO:0000313" key="2">
    <source>
        <dbReference type="EMBL" id="MCC2126222.1"/>
    </source>
</evidence>
<feature type="region of interest" description="Disordered" evidence="1">
    <location>
        <begin position="43"/>
        <end position="63"/>
    </location>
</feature>
<sequence>MILKKARALVDELLDCCPDCASIGLTGQISVLSDQLFEGNGIEARPFTRKKQPAGPGPLSAVH</sequence>
<accession>A0AAE3A7X4</accession>
<keyword evidence="3" id="KW-1185">Reference proteome</keyword>
<dbReference type="EMBL" id="JAJEPS010000007">
    <property type="protein sequence ID" value="MCC2126222.1"/>
    <property type="molecule type" value="Genomic_DNA"/>
</dbReference>
<evidence type="ECO:0000313" key="3">
    <source>
        <dbReference type="Proteomes" id="UP001198220"/>
    </source>
</evidence>
<name>A0AAE3A7X4_9FIRM</name>
<organism evidence="2 3">
    <name type="scientific">Hominiventricola filiformis</name>
    <dbReference type="NCBI Taxonomy" id="2885352"/>
    <lineage>
        <taxon>Bacteria</taxon>
        <taxon>Bacillati</taxon>
        <taxon>Bacillota</taxon>
        <taxon>Clostridia</taxon>
        <taxon>Lachnospirales</taxon>
        <taxon>Lachnospiraceae</taxon>
        <taxon>Hominiventricola</taxon>
    </lineage>
</organism>
<reference evidence="2 3" key="1">
    <citation type="submission" date="2021-10" db="EMBL/GenBank/DDBJ databases">
        <title>Anaerobic single-cell dispensing facilitates the cultivation of human gut bacteria.</title>
        <authorList>
            <person name="Afrizal A."/>
        </authorList>
    </citation>
    <scope>NUCLEOTIDE SEQUENCE [LARGE SCALE GENOMIC DNA]</scope>
    <source>
        <strain evidence="2 3">CLA-AA-H276</strain>
    </source>
</reference>
<gene>
    <name evidence="2" type="ORF">LKD36_08515</name>
</gene>
<evidence type="ECO:0000256" key="1">
    <source>
        <dbReference type="SAM" id="MobiDB-lite"/>
    </source>
</evidence>
<proteinExistence type="predicted"/>
<protein>
    <submittedName>
        <fullName evidence="2">Uncharacterized protein</fullName>
    </submittedName>
</protein>